<reference evidence="2" key="1">
    <citation type="submission" date="2016-02" db="EMBL/GenBank/DDBJ databases">
        <title>Halorhodospira halochloris DSM-1059 complete genome, version 2.</title>
        <authorList>
            <person name="Tsukatani Y."/>
        </authorList>
    </citation>
    <scope>NUCLEOTIDE SEQUENCE</scope>
    <source>
        <strain evidence="2">DSM 1059</strain>
    </source>
</reference>
<sequence>MAAAIRVGAQNIITFNLDDFPAEALGQYDIEALHPDIFVERQMDLHEGAVVNVAKTHREALKNPEKSVSDYLETLAAQGLVITAERLANFEAVI</sequence>
<dbReference type="EMBL" id="AP017372">
    <property type="protein sequence ID" value="BAU57003.1"/>
    <property type="molecule type" value="Genomic_DNA"/>
</dbReference>
<proteinExistence type="predicted"/>
<accession>A0A0X8X8P4</accession>
<dbReference type="KEGG" id="hhk:HH1059_03260"/>
<dbReference type="InterPro" id="IPR058652">
    <property type="entry name" value="VapC50_C"/>
</dbReference>
<dbReference type="RefSeq" id="WP_231901992.1">
    <property type="nucleotide sequence ID" value="NZ_AP017372.2"/>
</dbReference>
<evidence type="ECO:0000313" key="2">
    <source>
        <dbReference type="EMBL" id="BAU57003.1"/>
    </source>
</evidence>
<dbReference type="Pfam" id="PF26343">
    <property type="entry name" value="VapC50_C"/>
    <property type="match status" value="1"/>
</dbReference>
<name>A0A0X8X8P4_HALHR</name>
<evidence type="ECO:0000259" key="1">
    <source>
        <dbReference type="Pfam" id="PF26343"/>
    </source>
</evidence>
<evidence type="ECO:0000313" key="3">
    <source>
        <dbReference type="Proteomes" id="UP000218890"/>
    </source>
</evidence>
<feature type="domain" description="VapC50 C-terminal" evidence="1">
    <location>
        <begin position="35"/>
        <end position="88"/>
    </location>
</feature>
<organism evidence="2 3">
    <name type="scientific">Halorhodospira halochloris</name>
    <name type="common">Ectothiorhodospira halochloris</name>
    <dbReference type="NCBI Taxonomy" id="1052"/>
    <lineage>
        <taxon>Bacteria</taxon>
        <taxon>Pseudomonadati</taxon>
        <taxon>Pseudomonadota</taxon>
        <taxon>Gammaproteobacteria</taxon>
        <taxon>Chromatiales</taxon>
        <taxon>Ectothiorhodospiraceae</taxon>
        <taxon>Halorhodospira</taxon>
    </lineage>
</organism>
<protein>
    <recommendedName>
        <fullName evidence="1">VapC50 C-terminal domain-containing protein</fullName>
    </recommendedName>
</protein>
<keyword evidence="3" id="KW-1185">Reference proteome</keyword>
<dbReference type="Proteomes" id="UP000218890">
    <property type="component" value="Chromosome"/>
</dbReference>
<gene>
    <name evidence="2" type="ORF">HH1059_03260</name>
</gene>
<dbReference type="AlphaFoldDB" id="A0A0X8X8P4"/>